<evidence type="ECO:0000256" key="11">
    <source>
        <dbReference type="ARBA" id="ARBA00022989"/>
    </source>
</evidence>
<dbReference type="CDD" id="cd00130">
    <property type="entry name" value="PAS"/>
    <property type="match status" value="2"/>
</dbReference>
<dbReference type="GO" id="GO:0005886">
    <property type="term" value="C:plasma membrane"/>
    <property type="evidence" value="ECO:0007669"/>
    <property type="project" value="UniProtKB-SubCell"/>
</dbReference>
<sequence length="1658" mass="189791">MSDKNMPSNETNASGFSKVEIFPGKVAQLSPNLLFVIGLQELKIHYVNIKAEEFLENLSEDIFREGADIFKKLVHSNDYELFEQSLEEGSLLLDHEEKELDLRLKVEEGLWEWYRITYKAYEKNQAGAVSHLIVTAQNVHEQKVREVQLQEEDRRLKNAQAIGHIGSFERKLPGNNFIYSEEFYRILGLEPKQEEIGMDEFLSHVHPEDREAYKNAIDHTHATGEPLDMVTRINRADGTTRHVHRRAAIIYDEKGKPVRVYGTVQDITERLKAEEERNKFNKLLRATETIAETGSYEADLQSNNIFFSAGLFRLFGEEPDSFVPSQEWLEEHSHPEDVPIVREILEKARTSKKGYQYTRRIFHKSGEMRILEANGSVVTDAEGNVVKLIGLVQDVTARKQAEEELRRSEERSKNLLKVLQNAPDSYLVLTPDLHIEMASDAYLEATFTSRERIIGKHMFETFPDNPSAPEANSVNNLTASLKSVLSSKKPHRMNIQHYDVRRPDGTFEEKYWSPINTPVINSEGEVEYIIHRVLDVTDVMKKKTTDKHVVNETEMLKNSLEEIKLQADQIKESRALLQSVFDASPNSIILYRALYDEKGTIEDFEFSMLNAFTFKLLKVSRDIIGKRLLHEFPNSKETGLFERFKRTVETGEPTDVEIWYEGDGLQHWFHFRANRINELLVVTTEDITERKKAEQELILLKDELAQRANDKYRKIINSMDEGYCLLDIIFDDNEECIDYRFVDTNPVFEKQSGLKNVLGKRLNELAPESPDFWKKIYGKVALTGASIRLEDYSEVLERWFDVYAFPIDAANRKQVAVIFKDTTKRKEAEERQSFLLRLNDALQQLAEPEEIQEKAMEILGEHLEVNRAYYSSVSSDGDRMLKGFGYQNNISGLPEERSVSDFGTAFKKLLLAGEIVVNNNLRQDLGLNERVKESFRNLQVEGFIGVPLLRNGNLVTVIEIHDSDPRRWTLDEIALIKEVSDKAREAVERAEIEKALRESEQRFRNLVEASALAVWETAPNGEVLQDSLSWRSFTGQTFEEFYGKGWLQAVHKEDREYAASQWNEAVASRTKVDAEFRLKNAAGGYKWTNVRAIPILDVSGRVIKWSGMNLDIHHRKMTEEALRNAKEEAEAASRAKEDFVSTISHEIRTPLNAVIGITNLLLEQNPRDDQKDNLGSLSFSAKNLLALINDILDFSKLEAGKMELAENAFNLHDLLFSLKNSHEPQALANDTSLLLNLDETIPERITTDQLKLSQILHNLVSNAVKFTQKGRVVIEVNLSEREEDVLWLDFAIQDSGIGVPEDKVDHIFDKFAQAESTTVRHYGGTGLGLSITKLLLELMGSEIKVESKVGEGSVFYFNLPVKIAYDEIPFEELMEIPEDLSHFNQMNLLLVEDVEINRKILVQFLQNWWQLEPDYATNGKQALEMAKRKVYDLILMDVRMPVMDGYEATRQIRKLSGYKNTPILALTADKNQEVQQAQHATQFSDLLTKPFEPADLKKRIIKHLSGSGKNFTAAEKEVGAGNPEPVEQKDSNKPEAPVQFGSEKAFEISRYKKIAGDNAEILHKLIGNVIRAFELYRKEFLEAANDESEEDLSNLVHKNTTSVHYIQANRLAETIGEFREFLSRPTPEIEALEAKKAEILQEFDLILAGLKVIHEKEE</sequence>
<evidence type="ECO:0000259" key="19">
    <source>
        <dbReference type="PROSITE" id="PS50112"/>
    </source>
</evidence>
<dbReference type="SUPFAM" id="SSF52172">
    <property type="entry name" value="CheY-like"/>
    <property type="match status" value="1"/>
</dbReference>
<dbReference type="GO" id="GO:0005524">
    <property type="term" value="F:ATP binding"/>
    <property type="evidence" value="ECO:0007669"/>
    <property type="project" value="UniProtKB-KW"/>
</dbReference>
<dbReference type="InterPro" id="IPR000014">
    <property type="entry name" value="PAS"/>
</dbReference>
<dbReference type="SUPFAM" id="SSF55874">
    <property type="entry name" value="ATPase domain of HSP90 chaperone/DNA topoisomerase II/histidine kinase"/>
    <property type="match status" value="1"/>
</dbReference>
<dbReference type="Pfam" id="PF01590">
    <property type="entry name" value="GAF"/>
    <property type="match status" value="1"/>
</dbReference>
<dbReference type="InterPro" id="IPR001610">
    <property type="entry name" value="PAC"/>
</dbReference>
<feature type="coiled-coil region" evidence="15">
    <location>
        <begin position="391"/>
        <end position="418"/>
    </location>
</feature>
<keyword evidence="15" id="KW-0175">Coiled coil</keyword>
<dbReference type="GO" id="GO:0000155">
    <property type="term" value="F:phosphorelay sensor kinase activity"/>
    <property type="evidence" value="ECO:0007669"/>
    <property type="project" value="InterPro"/>
</dbReference>
<keyword evidence="7" id="KW-0812">Transmembrane</keyword>
<evidence type="ECO:0000256" key="16">
    <source>
        <dbReference type="SAM" id="MobiDB-lite"/>
    </source>
</evidence>
<feature type="coiled-coil region" evidence="15">
    <location>
        <begin position="1115"/>
        <end position="1142"/>
    </location>
</feature>
<keyword evidence="9" id="KW-0418">Kinase</keyword>
<feature type="domain" description="PAC" evidence="20">
    <location>
        <begin position="355"/>
        <end position="407"/>
    </location>
</feature>
<dbReference type="SUPFAM" id="SSF55781">
    <property type="entry name" value="GAF domain-like"/>
    <property type="match status" value="1"/>
</dbReference>
<keyword evidence="8" id="KW-0547">Nucleotide-binding</keyword>
<evidence type="ECO:0000256" key="12">
    <source>
        <dbReference type="ARBA" id="ARBA00023012"/>
    </source>
</evidence>
<evidence type="ECO:0000256" key="9">
    <source>
        <dbReference type="ARBA" id="ARBA00022777"/>
    </source>
</evidence>
<dbReference type="Gene3D" id="3.30.565.10">
    <property type="entry name" value="Histidine kinase-like ATPase, C-terminal domain"/>
    <property type="match status" value="1"/>
</dbReference>
<evidence type="ECO:0000256" key="15">
    <source>
        <dbReference type="SAM" id="Coils"/>
    </source>
</evidence>
<dbReference type="PROSITE" id="PS50112">
    <property type="entry name" value="PAS"/>
    <property type="match status" value="2"/>
</dbReference>
<dbReference type="InterPro" id="IPR001789">
    <property type="entry name" value="Sig_transdc_resp-reg_receiver"/>
</dbReference>
<comment type="caution">
    <text evidence="21">The sequence shown here is derived from an EMBL/GenBank/DDBJ whole genome shotgun (WGS) entry which is preliminary data.</text>
</comment>
<dbReference type="FunFam" id="3.30.565.10:FF:000010">
    <property type="entry name" value="Sensor histidine kinase RcsC"/>
    <property type="match status" value="1"/>
</dbReference>
<dbReference type="InterPro" id="IPR004358">
    <property type="entry name" value="Sig_transdc_His_kin-like_C"/>
</dbReference>
<keyword evidence="12" id="KW-0902">Two-component regulatory system</keyword>
<feature type="domain" description="Response regulatory" evidence="18">
    <location>
        <begin position="1387"/>
        <end position="1504"/>
    </location>
</feature>
<dbReference type="SMART" id="SM00388">
    <property type="entry name" value="HisKA"/>
    <property type="match status" value="1"/>
</dbReference>
<protein>
    <recommendedName>
        <fullName evidence="3">histidine kinase</fullName>
        <ecNumber evidence="3">2.7.13.3</ecNumber>
    </recommendedName>
</protein>
<dbReference type="Pfam" id="PF08448">
    <property type="entry name" value="PAS_4"/>
    <property type="match status" value="1"/>
</dbReference>
<feature type="domain" description="PAC" evidence="20">
    <location>
        <begin position="1072"/>
        <end position="1124"/>
    </location>
</feature>
<dbReference type="SMART" id="SM00086">
    <property type="entry name" value="PAC"/>
    <property type="match status" value="4"/>
</dbReference>
<dbReference type="InterPro" id="IPR013656">
    <property type="entry name" value="PAS_4"/>
</dbReference>
<dbReference type="InterPro" id="IPR035965">
    <property type="entry name" value="PAS-like_dom_sf"/>
</dbReference>
<keyword evidence="4" id="KW-1003">Cell membrane</keyword>
<dbReference type="Pfam" id="PF00072">
    <property type="entry name" value="Response_reg"/>
    <property type="match status" value="1"/>
</dbReference>
<dbReference type="Pfam" id="PF13188">
    <property type="entry name" value="PAS_8"/>
    <property type="match status" value="1"/>
</dbReference>
<dbReference type="SMART" id="SM00448">
    <property type="entry name" value="REC"/>
    <property type="match status" value="1"/>
</dbReference>
<dbReference type="PROSITE" id="PS50113">
    <property type="entry name" value="PAC"/>
    <property type="match status" value="3"/>
</dbReference>
<evidence type="ECO:0000256" key="5">
    <source>
        <dbReference type="ARBA" id="ARBA00022553"/>
    </source>
</evidence>
<keyword evidence="5 14" id="KW-0597">Phosphoprotein</keyword>
<accession>A0A918SBM7</accession>
<dbReference type="SMART" id="SM00387">
    <property type="entry name" value="HATPase_c"/>
    <property type="match status" value="1"/>
</dbReference>
<evidence type="ECO:0000313" key="22">
    <source>
        <dbReference type="Proteomes" id="UP000610456"/>
    </source>
</evidence>
<feature type="domain" description="PAS" evidence="19">
    <location>
        <begin position="999"/>
        <end position="1069"/>
    </location>
</feature>
<dbReference type="InterPro" id="IPR003661">
    <property type="entry name" value="HisK_dim/P_dom"/>
</dbReference>
<dbReference type="PRINTS" id="PR00344">
    <property type="entry name" value="BCTRLSENSOR"/>
</dbReference>
<dbReference type="InterPro" id="IPR003018">
    <property type="entry name" value="GAF"/>
</dbReference>
<dbReference type="EMBL" id="BMXB01000004">
    <property type="protein sequence ID" value="GHA34414.1"/>
    <property type="molecule type" value="Genomic_DNA"/>
</dbReference>
<evidence type="ECO:0000256" key="8">
    <source>
        <dbReference type="ARBA" id="ARBA00022741"/>
    </source>
</evidence>
<dbReference type="PROSITE" id="PS50109">
    <property type="entry name" value="HIS_KIN"/>
    <property type="match status" value="1"/>
</dbReference>
<feature type="region of interest" description="Disordered" evidence="16">
    <location>
        <begin position="1514"/>
        <end position="1539"/>
    </location>
</feature>
<dbReference type="Pfam" id="PF08447">
    <property type="entry name" value="PAS_3"/>
    <property type="match status" value="3"/>
</dbReference>
<dbReference type="PROSITE" id="PS50110">
    <property type="entry name" value="RESPONSE_REGULATORY"/>
    <property type="match status" value="1"/>
</dbReference>
<evidence type="ECO:0000259" key="18">
    <source>
        <dbReference type="PROSITE" id="PS50110"/>
    </source>
</evidence>
<organism evidence="21 22">
    <name type="scientific">Salinimicrobium marinum</name>
    <dbReference type="NCBI Taxonomy" id="680283"/>
    <lineage>
        <taxon>Bacteria</taxon>
        <taxon>Pseudomonadati</taxon>
        <taxon>Bacteroidota</taxon>
        <taxon>Flavobacteriia</taxon>
        <taxon>Flavobacteriales</taxon>
        <taxon>Flavobacteriaceae</taxon>
        <taxon>Salinimicrobium</taxon>
    </lineage>
</organism>
<dbReference type="Proteomes" id="UP000610456">
    <property type="component" value="Unassembled WGS sequence"/>
</dbReference>
<dbReference type="Gene3D" id="3.30.450.40">
    <property type="match status" value="1"/>
</dbReference>
<feature type="domain" description="PAC" evidence="20">
    <location>
        <begin position="227"/>
        <end position="279"/>
    </location>
</feature>
<dbReference type="Pfam" id="PF02518">
    <property type="entry name" value="HATPase_c"/>
    <property type="match status" value="1"/>
</dbReference>
<keyword evidence="6" id="KW-0808">Transferase</keyword>
<dbReference type="Gene3D" id="3.30.450.20">
    <property type="entry name" value="PAS domain"/>
    <property type="match status" value="7"/>
</dbReference>
<dbReference type="InterPro" id="IPR011006">
    <property type="entry name" value="CheY-like_superfamily"/>
</dbReference>
<keyword evidence="22" id="KW-1185">Reference proteome</keyword>
<dbReference type="Gene3D" id="2.10.70.100">
    <property type="match status" value="2"/>
</dbReference>
<evidence type="ECO:0000313" key="21">
    <source>
        <dbReference type="EMBL" id="GHA34414.1"/>
    </source>
</evidence>
<evidence type="ECO:0000256" key="6">
    <source>
        <dbReference type="ARBA" id="ARBA00022679"/>
    </source>
</evidence>
<evidence type="ECO:0000256" key="2">
    <source>
        <dbReference type="ARBA" id="ARBA00004651"/>
    </source>
</evidence>
<comment type="subcellular location">
    <subcellularLocation>
        <location evidence="2">Cell membrane</location>
        <topology evidence="2">Multi-pass membrane protein</topology>
    </subcellularLocation>
</comment>
<keyword evidence="10" id="KW-0067">ATP-binding</keyword>
<dbReference type="EC" id="2.7.13.3" evidence="3"/>
<dbReference type="Gene3D" id="1.20.120.160">
    <property type="entry name" value="HPT domain"/>
    <property type="match status" value="1"/>
</dbReference>
<evidence type="ECO:0000259" key="17">
    <source>
        <dbReference type="PROSITE" id="PS50109"/>
    </source>
</evidence>
<feature type="coiled-coil region" evidence="15">
    <location>
        <begin position="973"/>
        <end position="1009"/>
    </location>
</feature>
<dbReference type="FunFam" id="3.30.450.20:FF:000099">
    <property type="entry name" value="Sensory box sensor histidine kinase"/>
    <property type="match status" value="1"/>
</dbReference>
<dbReference type="SUPFAM" id="SSF47384">
    <property type="entry name" value="Homodimeric domain of signal transducing histidine kinase"/>
    <property type="match status" value="1"/>
</dbReference>
<dbReference type="SMART" id="SM00091">
    <property type="entry name" value="PAS"/>
    <property type="match status" value="5"/>
</dbReference>
<evidence type="ECO:0000259" key="20">
    <source>
        <dbReference type="PROSITE" id="PS50113"/>
    </source>
</evidence>
<name>A0A918SBM7_9FLAO</name>
<dbReference type="InterPro" id="IPR003594">
    <property type="entry name" value="HATPase_dom"/>
</dbReference>
<evidence type="ECO:0000256" key="10">
    <source>
        <dbReference type="ARBA" id="ARBA00022840"/>
    </source>
</evidence>
<dbReference type="InterPro" id="IPR029016">
    <property type="entry name" value="GAF-like_dom_sf"/>
</dbReference>
<dbReference type="SMART" id="SM00065">
    <property type="entry name" value="GAF"/>
    <property type="match status" value="1"/>
</dbReference>
<evidence type="ECO:0000256" key="7">
    <source>
        <dbReference type="ARBA" id="ARBA00022692"/>
    </source>
</evidence>
<dbReference type="InterPro" id="IPR036641">
    <property type="entry name" value="HPT_dom_sf"/>
</dbReference>
<dbReference type="SUPFAM" id="SSF55785">
    <property type="entry name" value="PYP-like sensor domain (PAS domain)"/>
    <property type="match status" value="6"/>
</dbReference>
<dbReference type="InterPro" id="IPR036097">
    <property type="entry name" value="HisK_dim/P_sf"/>
</dbReference>
<evidence type="ECO:0000256" key="14">
    <source>
        <dbReference type="PROSITE-ProRule" id="PRU00169"/>
    </source>
</evidence>
<keyword evidence="13" id="KW-0472">Membrane</keyword>
<dbReference type="CDD" id="cd00082">
    <property type="entry name" value="HisKA"/>
    <property type="match status" value="1"/>
</dbReference>
<dbReference type="CDD" id="cd16922">
    <property type="entry name" value="HATPase_EvgS-ArcB-TorS-like"/>
    <property type="match status" value="1"/>
</dbReference>
<feature type="domain" description="PAS" evidence="19">
    <location>
        <begin position="276"/>
        <end position="352"/>
    </location>
</feature>
<dbReference type="Pfam" id="PF00512">
    <property type="entry name" value="HisKA"/>
    <property type="match status" value="1"/>
</dbReference>
<reference evidence="21" key="1">
    <citation type="journal article" date="2014" name="Int. J. Syst. Evol. Microbiol.">
        <title>Complete genome sequence of Corynebacterium casei LMG S-19264T (=DSM 44701T), isolated from a smear-ripened cheese.</title>
        <authorList>
            <consortium name="US DOE Joint Genome Institute (JGI-PGF)"/>
            <person name="Walter F."/>
            <person name="Albersmeier A."/>
            <person name="Kalinowski J."/>
            <person name="Ruckert C."/>
        </authorList>
    </citation>
    <scope>NUCLEOTIDE SEQUENCE</scope>
    <source>
        <strain evidence="21">KCTC 12719</strain>
    </source>
</reference>
<dbReference type="CDD" id="cd17546">
    <property type="entry name" value="REC_hyHK_CKI1_RcsC-like"/>
    <property type="match status" value="1"/>
</dbReference>
<gene>
    <name evidence="21" type="ORF">GCM10007103_14800</name>
</gene>
<dbReference type="InterPro" id="IPR036890">
    <property type="entry name" value="HATPase_C_sf"/>
</dbReference>
<dbReference type="InterPro" id="IPR013655">
    <property type="entry name" value="PAS_fold_3"/>
</dbReference>
<dbReference type="NCBIfam" id="TIGR00229">
    <property type="entry name" value="sensory_box"/>
    <property type="match status" value="3"/>
</dbReference>
<dbReference type="InterPro" id="IPR000700">
    <property type="entry name" value="PAS-assoc_C"/>
</dbReference>
<dbReference type="Gene3D" id="3.40.50.2300">
    <property type="match status" value="1"/>
</dbReference>
<evidence type="ECO:0000256" key="13">
    <source>
        <dbReference type="ARBA" id="ARBA00023136"/>
    </source>
</evidence>
<evidence type="ECO:0000256" key="3">
    <source>
        <dbReference type="ARBA" id="ARBA00012438"/>
    </source>
</evidence>
<feature type="modified residue" description="4-aspartylphosphate" evidence="14">
    <location>
        <position position="1437"/>
    </location>
</feature>
<proteinExistence type="predicted"/>
<dbReference type="PANTHER" id="PTHR45339">
    <property type="entry name" value="HYBRID SIGNAL TRANSDUCTION HISTIDINE KINASE J"/>
    <property type="match status" value="1"/>
</dbReference>
<reference evidence="21" key="2">
    <citation type="submission" date="2020-09" db="EMBL/GenBank/DDBJ databases">
        <authorList>
            <person name="Sun Q."/>
            <person name="Kim S."/>
        </authorList>
    </citation>
    <scope>NUCLEOTIDE SEQUENCE</scope>
    <source>
        <strain evidence="21">KCTC 12719</strain>
    </source>
</reference>
<dbReference type="InterPro" id="IPR005467">
    <property type="entry name" value="His_kinase_dom"/>
</dbReference>
<comment type="catalytic activity">
    <reaction evidence="1">
        <text>ATP + protein L-histidine = ADP + protein N-phospho-L-histidine.</text>
        <dbReference type="EC" id="2.7.13.3"/>
    </reaction>
</comment>
<evidence type="ECO:0000256" key="4">
    <source>
        <dbReference type="ARBA" id="ARBA00022475"/>
    </source>
</evidence>
<keyword evidence="11" id="KW-1133">Transmembrane helix</keyword>
<feature type="domain" description="Histidine kinase" evidence="17">
    <location>
        <begin position="1142"/>
        <end position="1363"/>
    </location>
</feature>
<dbReference type="RefSeq" id="WP_189604090.1">
    <property type="nucleotide sequence ID" value="NZ_BMXB01000004.1"/>
</dbReference>
<evidence type="ECO:0000256" key="1">
    <source>
        <dbReference type="ARBA" id="ARBA00000085"/>
    </source>
</evidence>
<dbReference type="PANTHER" id="PTHR45339:SF1">
    <property type="entry name" value="HYBRID SIGNAL TRANSDUCTION HISTIDINE KINASE J"/>
    <property type="match status" value="1"/>
</dbReference>
<dbReference type="Gene3D" id="1.10.287.130">
    <property type="match status" value="1"/>
</dbReference>